<gene>
    <name evidence="1" type="ORF">QQZ08_004393</name>
</gene>
<evidence type="ECO:0000313" key="1">
    <source>
        <dbReference type="EMBL" id="KAK7429178.1"/>
    </source>
</evidence>
<accession>A0ABR1I6H4</accession>
<proteinExistence type="predicted"/>
<dbReference type="EMBL" id="JAZAVK010000032">
    <property type="protein sequence ID" value="KAK7429178.1"/>
    <property type="molecule type" value="Genomic_DNA"/>
</dbReference>
<organism evidence="1 2">
    <name type="scientific">Neonectria magnoliae</name>
    <dbReference type="NCBI Taxonomy" id="2732573"/>
    <lineage>
        <taxon>Eukaryota</taxon>
        <taxon>Fungi</taxon>
        <taxon>Dikarya</taxon>
        <taxon>Ascomycota</taxon>
        <taxon>Pezizomycotina</taxon>
        <taxon>Sordariomycetes</taxon>
        <taxon>Hypocreomycetidae</taxon>
        <taxon>Hypocreales</taxon>
        <taxon>Nectriaceae</taxon>
        <taxon>Neonectria</taxon>
    </lineage>
</organism>
<evidence type="ECO:0000313" key="2">
    <source>
        <dbReference type="Proteomes" id="UP001498421"/>
    </source>
</evidence>
<name>A0ABR1I6H4_9HYPO</name>
<protein>
    <submittedName>
        <fullName evidence="1">Uncharacterized protein</fullName>
    </submittedName>
</protein>
<comment type="caution">
    <text evidence="1">The sequence shown here is derived from an EMBL/GenBank/DDBJ whole genome shotgun (WGS) entry which is preliminary data.</text>
</comment>
<sequence>MDNSRCVLIQNLLERVDDSRKSSQLTSTCHVHGLVEQKHELAGSGVASREIGQPRLPHEVRPGHVVHREEVILPVAEEDAAQERVGVHLTVARKVDYRAALERLKDLGLLRLDQDRLCDGKQFSDGFDLGFCVREICSLRSRLHTHQTCFWRFSQGILHIESRESLSRKAKFLTLYNWAFCRETLEFVGGWTKEEPIETWVFSDLSWYAIELLEVFNSVFHSGRITVISTIGRVMTDVRNPGDDFWPATNDALPEHEIEPRPFSTVRPARSAATNAGLGAKLTQLFTADLFLEGSNLDGWRWPC</sequence>
<keyword evidence="2" id="KW-1185">Reference proteome</keyword>
<dbReference type="Proteomes" id="UP001498421">
    <property type="component" value="Unassembled WGS sequence"/>
</dbReference>
<reference evidence="1 2" key="1">
    <citation type="journal article" date="2025" name="Microbiol. Resour. Announc.">
        <title>Draft genome sequences for Neonectria magnoliae and Neonectria punicea, canker pathogens of Liriodendron tulipifera and Acer saccharum in West Virginia.</title>
        <authorList>
            <person name="Petronek H.M."/>
            <person name="Kasson M.T."/>
            <person name="Metheny A.M."/>
            <person name="Stauder C.M."/>
            <person name="Lovett B."/>
            <person name="Lynch S.C."/>
            <person name="Garnas J.R."/>
            <person name="Kasson L.R."/>
            <person name="Stajich J.E."/>
        </authorList>
    </citation>
    <scope>NUCLEOTIDE SEQUENCE [LARGE SCALE GENOMIC DNA]</scope>
    <source>
        <strain evidence="1 2">NRRL 64651</strain>
    </source>
</reference>